<proteinExistence type="predicted"/>
<evidence type="ECO:0000256" key="1">
    <source>
        <dbReference type="SAM" id="SignalP"/>
    </source>
</evidence>
<evidence type="ECO:0000313" key="3">
    <source>
        <dbReference type="Proteomes" id="UP001226434"/>
    </source>
</evidence>
<comment type="caution">
    <text evidence="2">The sequence shown here is derived from an EMBL/GenBank/DDBJ whole genome shotgun (WGS) entry which is preliminary data.</text>
</comment>
<reference evidence="2 3" key="1">
    <citation type="submission" date="2023-05" db="EMBL/GenBank/DDBJ databases">
        <title>Genome sequence of Pinibacter sp. MAH-24.</title>
        <authorList>
            <person name="Huq M.A."/>
        </authorList>
    </citation>
    <scope>NUCLEOTIDE SEQUENCE [LARGE SCALE GENOMIC DNA]</scope>
    <source>
        <strain evidence="2 3">MAH-24</strain>
    </source>
</reference>
<dbReference type="Gene3D" id="3.40.50.1820">
    <property type="entry name" value="alpha/beta hydrolase"/>
    <property type="match status" value="1"/>
</dbReference>
<feature type="signal peptide" evidence="1">
    <location>
        <begin position="1"/>
        <end position="18"/>
    </location>
</feature>
<organism evidence="2 3">
    <name type="scientific">Pinibacter soli</name>
    <dbReference type="NCBI Taxonomy" id="3044211"/>
    <lineage>
        <taxon>Bacteria</taxon>
        <taxon>Pseudomonadati</taxon>
        <taxon>Bacteroidota</taxon>
        <taxon>Chitinophagia</taxon>
        <taxon>Chitinophagales</taxon>
        <taxon>Chitinophagaceae</taxon>
        <taxon>Pinibacter</taxon>
    </lineage>
</organism>
<dbReference type="InterPro" id="IPR029058">
    <property type="entry name" value="AB_hydrolase_fold"/>
</dbReference>
<keyword evidence="3" id="KW-1185">Reference proteome</keyword>
<feature type="chain" id="PRO_5046312595" description="Alpha/beta hydrolase" evidence="1">
    <location>
        <begin position="19"/>
        <end position="275"/>
    </location>
</feature>
<dbReference type="EMBL" id="JASBRG010000007">
    <property type="protein sequence ID" value="MDI3322052.1"/>
    <property type="molecule type" value="Genomic_DNA"/>
</dbReference>
<evidence type="ECO:0008006" key="4">
    <source>
        <dbReference type="Google" id="ProtNLM"/>
    </source>
</evidence>
<accession>A0ABT6RJM6</accession>
<name>A0ABT6RJM6_9BACT</name>
<dbReference type="RefSeq" id="WP_282336175.1">
    <property type="nucleotide sequence ID" value="NZ_JASBRG010000007.1"/>
</dbReference>
<dbReference type="SUPFAM" id="SSF53474">
    <property type="entry name" value="alpha/beta-Hydrolases"/>
    <property type="match status" value="1"/>
</dbReference>
<evidence type="ECO:0000313" key="2">
    <source>
        <dbReference type="EMBL" id="MDI3322052.1"/>
    </source>
</evidence>
<sequence>MKQLITTLLSFVLLSTQAQYSGMTPVKFSSTLQGLVRLPASYNRLHAKKYPVIFHFCGNNETADKGGLNLLMDAGFGRQVALNRVQRTIADSIIHVIVQSPSSGAIAQPNLSNQVFDYVFAKYRCDLSTDANGKYKYVALIGLSQGASDVWDIASWDNSVTTYGISKYSTKIKKVWLVSIPVKFPSTATYQRIKGDVFHFVHGDNDKQGCCALWPAQAQNKALNANGSISSIDVIKGGGHNNSTWDRAWSVSGKDTTTNIYRLVTNGWITGKTGN</sequence>
<keyword evidence="1" id="KW-0732">Signal</keyword>
<gene>
    <name evidence="2" type="ORF">QJ048_19830</name>
</gene>
<dbReference type="Proteomes" id="UP001226434">
    <property type="component" value="Unassembled WGS sequence"/>
</dbReference>
<protein>
    <recommendedName>
        <fullName evidence="4">Alpha/beta hydrolase</fullName>
    </recommendedName>
</protein>